<dbReference type="InterPro" id="IPR002347">
    <property type="entry name" value="SDR_fam"/>
</dbReference>
<keyword evidence="3 5" id="KW-0560">Oxidoreductase</keyword>
<dbReference type="RefSeq" id="XP_010910358.1">
    <property type="nucleotide sequence ID" value="XM_010912056.1"/>
</dbReference>
<reference evidence="7" key="1">
    <citation type="submission" date="2025-08" db="UniProtKB">
        <authorList>
            <consortium name="RefSeq"/>
        </authorList>
    </citation>
    <scope>IDENTIFICATION</scope>
</reference>
<evidence type="ECO:0000256" key="5">
    <source>
        <dbReference type="RuleBase" id="RU369024"/>
    </source>
</evidence>
<dbReference type="Pfam" id="PF00106">
    <property type="entry name" value="adh_short"/>
    <property type="match status" value="1"/>
</dbReference>
<dbReference type="GO" id="GO:0016020">
    <property type="term" value="C:membrane"/>
    <property type="evidence" value="ECO:0007669"/>
    <property type="project" value="TreeGrafter"/>
</dbReference>
<evidence type="ECO:0000256" key="2">
    <source>
        <dbReference type="ARBA" id="ARBA00022857"/>
    </source>
</evidence>
<proteinExistence type="inferred from homology"/>
<dbReference type="GO" id="GO:0016616">
    <property type="term" value="F:oxidoreductase activity, acting on the CH-OH group of donors, NAD or NADP as acceptor"/>
    <property type="evidence" value="ECO:0007669"/>
    <property type="project" value="InterPro"/>
</dbReference>
<dbReference type="SUPFAM" id="SSF51735">
    <property type="entry name" value="NAD(P)-binding Rossmann-fold domains"/>
    <property type="match status" value="1"/>
</dbReference>
<evidence type="ECO:0000313" key="6">
    <source>
        <dbReference type="Proteomes" id="UP000504607"/>
    </source>
</evidence>
<gene>
    <name evidence="7" type="primary">LOC105036292</name>
</gene>
<protein>
    <recommendedName>
        <fullName evidence="5">Short-chain dehydrogenase/reductase</fullName>
        <ecNumber evidence="5">1.1.1.-</ecNumber>
    </recommendedName>
</protein>
<keyword evidence="6" id="KW-1185">Reference proteome</keyword>
<sequence length="307" mass="33605">MEGAISSPTEKRIAVVTGGNKGIGLEICRQLALNGVRVILTARDEKRGQEAVEKLREYGLSDVLFHQLDVTDSPSIASLADFVRTEFGKLDILVNNAGIGGTTVNFETLNASKPSNNLEGKGINGIPDWWKPHMQESLGRAEECLKTNYYGTRDVTEALIPLLESSISGRVVNVSSTLGQLRVISNEKLKQELSNIDDLAEKRLVELLNLFIEDFKEGLLNAYGWPTVYSAYKVSKVLTNAYTRVLAKQYPNLCINCVSPGFVKTDLNWNTGILTTEEGAKGPVMLALQTDAGPSGLFFDQTEVSTF</sequence>
<dbReference type="PRINTS" id="PR00081">
    <property type="entry name" value="GDHRDH"/>
</dbReference>
<comment type="similarity">
    <text evidence="1 4">Belongs to the short-chain dehydrogenases/reductases (SDR) family.</text>
</comment>
<dbReference type="FunCoup" id="A0A6I9QL50">
    <property type="interactions" value="1436"/>
</dbReference>
<organism evidence="6 7">
    <name type="scientific">Elaeis guineensis var. tenera</name>
    <name type="common">Oil palm</name>
    <dbReference type="NCBI Taxonomy" id="51953"/>
    <lineage>
        <taxon>Eukaryota</taxon>
        <taxon>Viridiplantae</taxon>
        <taxon>Streptophyta</taxon>
        <taxon>Embryophyta</taxon>
        <taxon>Tracheophyta</taxon>
        <taxon>Spermatophyta</taxon>
        <taxon>Magnoliopsida</taxon>
        <taxon>Liliopsida</taxon>
        <taxon>Arecaceae</taxon>
        <taxon>Arecoideae</taxon>
        <taxon>Cocoseae</taxon>
        <taxon>Elaeidinae</taxon>
        <taxon>Elaeis</taxon>
    </lineage>
</organism>
<accession>A0A6I9QL50</accession>
<dbReference type="PANTHER" id="PTHR43490:SF73">
    <property type="entry name" value="OS07G0685800 PROTEIN"/>
    <property type="match status" value="1"/>
</dbReference>
<evidence type="ECO:0000256" key="3">
    <source>
        <dbReference type="ARBA" id="ARBA00023002"/>
    </source>
</evidence>
<dbReference type="PRINTS" id="PR00080">
    <property type="entry name" value="SDRFAMILY"/>
</dbReference>
<dbReference type="PANTHER" id="PTHR43490">
    <property type="entry name" value="(+)-NEOMENTHOL DEHYDROGENASE"/>
    <property type="match status" value="1"/>
</dbReference>
<dbReference type="OrthoDB" id="1933717at2759"/>
<dbReference type="CDD" id="cd05324">
    <property type="entry name" value="carb_red_PTCR-like_SDR_c"/>
    <property type="match status" value="1"/>
</dbReference>
<dbReference type="InterPro" id="IPR045313">
    <property type="entry name" value="CBR1-like"/>
</dbReference>
<dbReference type="GeneID" id="105036292"/>
<dbReference type="KEGG" id="egu:105036292"/>
<keyword evidence="2 5" id="KW-0521">NADP</keyword>
<dbReference type="InParanoid" id="A0A6I9QL50"/>
<dbReference type="EC" id="1.1.1.-" evidence="5"/>
<evidence type="ECO:0000256" key="1">
    <source>
        <dbReference type="ARBA" id="ARBA00006484"/>
    </source>
</evidence>
<dbReference type="InterPro" id="IPR036291">
    <property type="entry name" value="NAD(P)-bd_dom_sf"/>
</dbReference>
<name>A0A6I9QL50_ELAGV</name>
<dbReference type="AlphaFoldDB" id="A0A6I9QL50"/>
<evidence type="ECO:0000256" key="4">
    <source>
        <dbReference type="RuleBase" id="RU000363"/>
    </source>
</evidence>
<dbReference type="Gene3D" id="3.40.50.720">
    <property type="entry name" value="NAD(P)-binding Rossmann-like Domain"/>
    <property type="match status" value="1"/>
</dbReference>
<dbReference type="Proteomes" id="UP000504607">
    <property type="component" value="Unplaced"/>
</dbReference>
<evidence type="ECO:0000313" key="7">
    <source>
        <dbReference type="RefSeq" id="XP_010910358.1"/>
    </source>
</evidence>